<name>A0A5J4RGY2_9ZZZZ</name>
<dbReference type="AlphaFoldDB" id="A0A5J4RGY2"/>
<reference evidence="1" key="1">
    <citation type="submission" date="2019-03" db="EMBL/GenBank/DDBJ databases">
        <title>Single cell metagenomics reveals metabolic interactions within the superorganism composed of flagellate Streblomastix strix and complex community of Bacteroidetes bacteria on its surface.</title>
        <authorList>
            <person name="Treitli S.C."/>
            <person name="Kolisko M."/>
            <person name="Husnik F."/>
            <person name="Keeling P."/>
            <person name="Hampl V."/>
        </authorList>
    </citation>
    <scope>NUCLEOTIDE SEQUENCE</scope>
    <source>
        <strain evidence="1">STM</strain>
    </source>
</reference>
<accession>A0A5J4RGY2</accession>
<evidence type="ECO:0000313" key="1">
    <source>
        <dbReference type="EMBL" id="KAA6332828.1"/>
    </source>
</evidence>
<gene>
    <name evidence="1" type="ORF">EZS27_018703</name>
</gene>
<comment type="caution">
    <text evidence="1">The sequence shown here is derived from an EMBL/GenBank/DDBJ whole genome shotgun (WGS) entry which is preliminary data.</text>
</comment>
<sequence length="40" mass="4549">MNKNPKKNAFFVKNTPLLFLSQKTAVNHTEIPLISVYSSK</sequence>
<dbReference type="EMBL" id="SNRY01001190">
    <property type="protein sequence ID" value="KAA6332828.1"/>
    <property type="molecule type" value="Genomic_DNA"/>
</dbReference>
<organism evidence="1">
    <name type="scientific">termite gut metagenome</name>
    <dbReference type="NCBI Taxonomy" id="433724"/>
    <lineage>
        <taxon>unclassified sequences</taxon>
        <taxon>metagenomes</taxon>
        <taxon>organismal metagenomes</taxon>
    </lineage>
</organism>
<protein>
    <submittedName>
        <fullName evidence="1">Uncharacterized protein</fullName>
    </submittedName>
</protein>
<proteinExistence type="predicted"/>